<dbReference type="InterPro" id="IPR001828">
    <property type="entry name" value="ANF_lig-bd_rcpt"/>
</dbReference>
<dbReference type="EMBL" id="CAJPWZ010002925">
    <property type="protein sequence ID" value="CAG2248172.1"/>
    <property type="molecule type" value="Genomic_DNA"/>
</dbReference>
<dbReference type="CDD" id="cd06352">
    <property type="entry name" value="PBP1_NPR_GC-like"/>
    <property type="match status" value="1"/>
</dbReference>
<organism evidence="6 7">
    <name type="scientific">Mytilus edulis</name>
    <name type="common">Blue mussel</name>
    <dbReference type="NCBI Taxonomy" id="6550"/>
    <lineage>
        <taxon>Eukaryota</taxon>
        <taxon>Metazoa</taxon>
        <taxon>Spiralia</taxon>
        <taxon>Lophotrochozoa</taxon>
        <taxon>Mollusca</taxon>
        <taxon>Bivalvia</taxon>
        <taxon>Autobranchia</taxon>
        <taxon>Pteriomorphia</taxon>
        <taxon>Mytilida</taxon>
        <taxon>Mytiloidea</taxon>
        <taxon>Mytilidae</taxon>
        <taxon>Mytilinae</taxon>
        <taxon>Mytilus</taxon>
    </lineage>
</organism>
<evidence type="ECO:0000259" key="5">
    <source>
        <dbReference type="Pfam" id="PF01094"/>
    </source>
</evidence>
<dbReference type="PANTHER" id="PTHR44755:SF8">
    <property type="entry name" value="RECEPTOR LIGAND BINDING REGION DOMAIN-CONTAINING PROTEIN"/>
    <property type="match status" value="1"/>
</dbReference>
<evidence type="ECO:0000256" key="2">
    <source>
        <dbReference type="ARBA" id="ARBA00022692"/>
    </source>
</evidence>
<accession>A0A8S3UR49</accession>
<dbReference type="Pfam" id="PF01094">
    <property type="entry name" value="ANF_receptor"/>
    <property type="match status" value="1"/>
</dbReference>
<sequence length="300" mass="35333">MAFTMEKFALFYVRIFNFYHWQNIVLIYEEKQPLLNLLAKSLYDVFLRVNITTTSLPFRERNFEPLLQEGSKHSRVFATISTDDDFWKLILAAQSLGMTNGEYVHLYIRFYEVEHTGLRSWERNDEFDEVARSAYDSVLVLQPSRPESKRFTQFVKDVKVKAFNEYNYTMHNKEVNIFTTAFYDSISVYAQIINETLTDGGDIRNGQNISRRMKNRVFHDVIRQIKTKCDKPFRPSLPAMSDDVPKMIDLMQACWDESLFKRPTISASHNILDALLRRMEQNANNLKELVGQRTEAFLEE</sequence>
<evidence type="ECO:0000313" key="7">
    <source>
        <dbReference type="Proteomes" id="UP000683360"/>
    </source>
</evidence>
<evidence type="ECO:0000256" key="3">
    <source>
        <dbReference type="ARBA" id="ARBA00022989"/>
    </source>
</evidence>
<dbReference type="PANTHER" id="PTHR44755">
    <property type="entry name" value="NATRIURETIC PEPTIDE RECEPTOR 3-RELATED"/>
    <property type="match status" value="1"/>
</dbReference>
<dbReference type="InterPro" id="IPR052612">
    <property type="entry name" value="ANP_Clearance_Receptor"/>
</dbReference>
<proteinExistence type="predicted"/>
<keyword evidence="7" id="KW-1185">Reference proteome</keyword>
<dbReference type="InterPro" id="IPR028082">
    <property type="entry name" value="Peripla_BP_I"/>
</dbReference>
<protein>
    <recommendedName>
        <fullName evidence="5">Receptor ligand binding region domain-containing protein</fullName>
    </recommendedName>
</protein>
<dbReference type="GO" id="GO:0038023">
    <property type="term" value="F:signaling receptor activity"/>
    <property type="evidence" value="ECO:0007669"/>
    <property type="project" value="TreeGrafter"/>
</dbReference>
<dbReference type="GO" id="GO:0016020">
    <property type="term" value="C:membrane"/>
    <property type="evidence" value="ECO:0007669"/>
    <property type="project" value="UniProtKB-SubCell"/>
</dbReference>
<reference evidence="6" key="1">
    <citation type="submission" date="2021-03" db="EMBL/GenBank/DDBJ databases">
        <authorList>
            <person name="Bekaert M."/>
        </authorList>
    </citation>
    <scope>NUCLEOTIDE SEQUENCE</scope>
</reference>
<dbReference type="SUPFAM" id="SSF53822">
    <property type="entry name" value="Periplasmic binding protein-like I"/>
    <property type="match status" value="1"/>
</dbReference>
<dbReference type="Proteomes" id="UP000683360">
    <property type="component" value="Unassembled WGS sequence"/>
</dbReference>
<feature type="domain" description="Receptor ligand binding region" evidence="5">
    <location>
        <begin position="9"/>
        <end position="221"/>
    </location>
</feature>
<keyword evidence="4" id="KW-0472">Membrane</keyword>
<evidence type="ECO:0000256" key="4">
    <source>
        <dbReference type="ARBA" id="ARBA00023136"/>
    </source>
</evidence>
<dbReference type="AlphaFoldDB" id="A0A8S3UR49"/>
<dbReference type="GO" id="GO:0017046">
    <property type="term" value="F:peptide hormone binding"/>
    <property type="evidence" value="ECO:0007669"/>
    <property type="project" value="TreeGrafter"/>
</dbReference>
<name>A0A8S3UR49_MYTED</name>
<dbReference type="Gene3D" id="3.40.50.2300">
    <property type="match status" value="1"/>
</dbReference>
<keyword evidence="2" id="KW-0812">Transmembrane</keyword>
<gene>
    <name evidence="6" type="ORF">MEDL_60039</name>
</gene>
<dbReference type="OrthoDB" id="6158579at2759"/>
<evidence type="ECO:0000256" key="1">
    <source>
        <dbReference type="ARBA" id="ARBA00004370"/>
    </source>
</evidence>
<comment type="subcellular location">
    <subcellularLocation>
        <location evidence="1">Membrane</location>
    </subcellularLocation>
</comment>
<keyword evidence="3" id="KW-1133">Transmembrane helix</keyword>
<evidence type="ECO:0000313" key="6">
    <source>
        <dbReference type="EMBL" id="CAG2248172.1"/>
    </source>
</evidence>
<dbReference type="GO" id="GO:0007165">
    <property type="term" value="P:signal transduction"/>
    <property type="evidence" value="ECO:0007669"/>
    <property type="project" value="TreeGrafter"/>
</dbReference>
<comment type="caution">
    <text evidence="6">The sequence shown here is derived from an EMBL/GenBank/DDBJ whole genome shotgun (WGS) entry which is preliminary data.</text>
</comment>